<dbReference type="Pfam" id="PF06570">
    <property type="entry name" value="DUF1129"/>
    <property type="match status" value="1"/>
</dbReference>
<proteinExistence type="predicted"/>
<feature type="transmembrane region" description="Helical" evidence="2">
    <location>
        <begin position="214"/>
        <end position="231"/>
    </location>
</feature>
<evidence type="ECO:0000313" key="3">
    <source>
        <dbReference type="EMBL" id="KRO23227.1"/>
    </source>
</evidence>
<dbReference type="EMBL" id="AYGX02000169">
    <property type="protein sequence ID" value="KRO23227.1"/>
    <property type="molecule type" value="Genomic_DNA"/>
</dbReference>
<feature type="compositionally biased region" description="Basic and acidic residues" evidence="1">
    <location>
        <begin position="25"/>
        <end position="38"/>
    </location>
</feature>
<keyword evidence="4" id="KW-1185">Reference proteome</keyword>
<dbReference type="AlphaFoldDB" id="A0A0R2NF59"/>
<dbReference type="PIRSF" id="PIRSF033111">
    <property type="entry name" value="UCP033111"/>
    <property type="match status" value="1"/>
</dbReference>
<organism evidence="3 4">
    <name type="scientific">Lactiplantibacillus fabifermentans DSM 21115</name>
    <dbReference type="NCBI Taxonomy" id="1413187"/>
    <lineage>
        <taxon>Bacteria</taxon>
        <taxon>Bacillati</taxon>
        <taxon>Bacillota</taxon>
        <taxon>Bacilli</taxon>
        <taxon>Lactobacillales</taxon>
        <taxon>Lactobacillaceae</taxon>
        <taxon>Lactiplantibacillus</taxon>
    </lineage>
</organism>
<feature type="transmembrane region" description="Helical" evidence="2">
    <location>
        <begin position="107"/>
        <end position="131"/>
    </location>
</feature>
<name>A0A0R2NF59_9LACO</name>
<feature type="transmembrane region" description="Helical" evidence="2">
    <location>
        <begin position="184"/>
        <end position="208"/>
    </location>
</feature>
<comment type="caution">
    <text evidence="3">The sequence shown here is derived from an EMBL/GenBank/DDBJ whole genome shotgun (WGS) entry which is preliminary data.</text>
</comment>
<keyword evidence="2" id="KW-0812">Transmembrane</keyword>
<evidence type="ECO:0000256" key="1">
    <source>
        <dbReference type="SAM" id="MobiDB-lite"/>
    </source>
</evidence>
<dbReference type="InterPro" id="IPR009214">
    <property type="entry name" value="DUF1129"/>
</dbReference>
<keyword evidence="2" id="KW-1133">Transmembrane helix</keyword>
<reference evidence="3 4" key="1">
    <citation type="journal article" date="2015" name="Genome Announc.">
        <title>Expanding the biotechnology potential of lactobacilli through comparative genomics of 213 strains and associated genera.</title>
        <authorList>
            <person name="Sun Z."/>
            <person name="Harris H.M."/>
            <person name="McCann A."/>
            <person name="Guo C."/>
            <person name="Argimon S."/>
            <person name="Zhang W."/>
            <person name="Yang X."/>
            <person name="Jeffery I.B."/>
            <person name="Cooney J.C."/>
            <person name="Kagawa T.F."/>
            <person name="Liu W."/>
            <person name="Song Y."/>
            <person name="Salvetti E."/>
            <person name="Wrobel A."/>
            <person name="Rasinkangas P."/>
            <person name="Parkhill J."/>
            <person name="Rea M.C."/>
            <person name="O'Sullivan O."/>
            <person name="Ritari J."/>
            <person name="Douillard F.P."/>
            <person name="Paul Ross R."/>
            <person name="Yang R."/>
            <person name="Briner A.E."/>
            <person name="Felis G.E."/>
            <person name="de Vos W.M."/>
            <person name="Barrangou R."/>
            <person name="Klaenhammer T.R."/>
            <person name="Caufield P.W."/>
            <person name="Cui Y."/>
            <person name="Zhang H."/>
            <person name="O'Toole P.W."/>
        </authorList>
    </citation>
    <scope>NUCLEOTIDE SEQUENCE [LARGE SCALE GENOMIC DNA]</scope>
    <source>
        <strain evidence="3 4">DSM 21115</strain>
    </source>
</reference>
<protein>
    <submittedName>
        <fullName evidence="3">Integral membrane protein</fullName>
    </submittedName>
</protein>
<feature type="transmembrane region" description="Helical" evidence="2">
    <location>
        <begin position="143"/>
        <end position="163"/>
    </location>
</feature>
<dbReference type="RefSeq" id="WP_024623907.1">
    <property type="nucleotide sequence ID" value="NZ_AYGX02000169.1"/>
</dbReference>
<sequence>MSESETPKTPRNAQAGAKQIQAAERPLRDATELTKRNDEYIRQMRKSLAETKLTSEKQAAALDEMVQTLLAEQHKGTTARQLYGTVQERTQVIVEGPKKDPQEQAKANYWITSLDNGLMLFMIFCLMYGAIGFFSKTQQQNAQGANGITAILVTSIVGGLGVSKLFEYMMPNKKKPKVAMWKKILWSVVAVIVWMLIFTTTAALPTAMNPSLSPALYLVIAAIVFGFRLWLKRKYNITTSLF</sequence>
<evidence type="ECO:0000313" key="4">
    <source>
        <dbReference type="Proteomes" id="UP000050920"/>
    </source>
</evidence>
<dbReference type="Proteomes" id="UP000050920">
    <property type="component" value="Unassembled WGS sequence"/>
</dbReference>
<gene>
    <name evidence="3" type="ORF">DY78_GL001826</name>
</gene>
<feature type="region of interest" description="Disordered" evidence="1">
    <location>
        <begin position="1"/>
        <end position="38"/>
    </location>
</feature>
<accession>A0A0R2NF59</accession>
<keyword evidence="2" id="KW-0472">Membrane</keyword>
<evidence type="ECO:0000256" key="2">
    <source>
        <dbReference type="SAM" id="Phobius"/>
    </source>
</evidence>